<dbReference type="PIRSF" id="PIRSF500136">
    <property type="entry name" value="UDP_ManNAc_DH"/>
    <property type="match status" value="1"/>
</dbReference>
<feature type="domain" description="UDP-glucose/GDP-mannose dehydrogenase C-terminal" evidence="5">
    <location>
        <begin position="327"/>
        <end position="425"/>
    </location>
</feature>
<dbReference type="Proteomes" id="UP000594464">
    <property type="component" value="Chromosome"/>
</dbReference>
<reference evidence="7" key="1">
    <citation type="submission" date="2020-02" db="EMBL/GenBank/DDBJ databases">
        <title>Genomic and physiological characterization of two novel Nitrospinaceae genera.</title>
        <authorList>
            <person name="Mueller A.J."/>
            <person name="Jung M.-Y."/>
            <person name="Strachan C.R."/>
            <person name="Herbold C.W."/>
            <person name="Kirkegaard R.H."/>
            <person name="Daims H."/>
        </authorList>
    </citation>
    <scope>NUCLEOTIDE SEQUENCE [LARGE SCALE GENOMIC DNA]</scope>
</reference>
<name>A0A7T0C5E6_9BACT</name>
<sequence>MLIDRIQNKSATIGVIGLGYVGLPILLALAKVGFQTRGLDIDANKVDQLQKGLSYIRHIPSDSIQSLLAEKRIQFSCDFSSANELDCILICVPTPLTRHREPDLSFVLSTAAEIGPHLKAGQLIVLESTVFPGATKDYLTPALESHSKLIANKDFHVAYAPEREDPANKNFQTQDIPRVVGSDSEVGLKAACALYGSLVSQVVPVSDTMTAESAKLMENIFRSVNIALVNEMKIIFDRMGVDVWEAIDAAATKPFGFMPFKPGPGLGGHCIPIDPFYLTWKAREYGITTRFIELAGEINVGMPVYVMQKIQDGLNRSGKSLQGSRILILGLAYKKDVDDDRESVSYRIMDRLIQEGAVVEFNDPFISKVGDKREFKHFLGKQSVSLDTIGNFDMTVILTDHSQYDYEMIVRRSNIVVDTRNACASIQSKKIIKA</sequence>
<keyword evidence="1" id="KW-0560">Oxidoreductase</keyword>
<dbReference type="SUPFAM" id="SSF52413">
    <property type="entry name" value="UDP-glucose/GDP-mannose dehydrogenase C-terminal domain"/>
    <property type="match status" value="1"/>
</dbReference>
<keyword evidence="4" id="KW-1133">Transmembrane helix</keyword>
<dbReference type="InterPro" id="IPR001732">
    <property type="entry name" value="UDP-Glc/GDP-Man_DH_N"/>
</dbReference>
<dbReference type="InterPro" id="IPR014026">
    <property type="entry name" value="UDP-Glc/GDP-Man_DH_dimer"/>
</dbReference>
<dbReference type="InterPro" id="IPR036220">
    <property type="entry name" value="UDP-Glc/GDP-Man_DH_C_sf"/>
</dbReference>
<dbReference type="PANTHER" id="PTHR43491">
    <property type="entry name" value="UDP-N-ACETYL-D-MANNOSAMINE DEHYDROGENASE"/>
    <property type="match status" value="1"/>
</dbReference>
<dbReference type="InterPro" id="IPR028359">
    <property type="entry name" value="UDP_ManNAc/GlcNAc_DH"/>
</dbReference>
<feature type="transmembrane region" description="Helical" evidence="4">
    <location>
        <begin position="12"/>
        <end position="34"/>
    </location>
</feature>
<dbReference type="InterPro" id="IPR017476">
    <property type="entry name" value="UDP-Glc/GDP-Man"/>
</dbReference>
<dbReference type="NCBIfam" id="TIGR03026">
    <property type="entry name" value="NDP-sugDHase"/>
    <property type="match status" value="1"/>
</dbReference>
<dbReference type="PIRSF" id="PIRSF000124">
    <property type="entry name" value="UDPglc_GDPman_dh"/>
    <property type="match status" value="1"/>
</dbReference>
<dbReference type="InterPro" id="IPR036291">
    <property type="entry name" value="NAD(P)-bd_dom_sf"/>
</dbReference>
<proteinExistence type="inferred from homology"/>
<evidence type="ECO:0000313" key="6">
    <source>
        <dbReference type="EMBL" id="QPJ66805.1"/>
    </source>
</evidence>
<evidence type="ECO:0000256" key="3">
    <source>
        <dbReference type="PIRNR" id="PIRNR000124"/>
    </source>
</evidence>
<dbReference type="SUPFAM" id="SSF51735">
    <property type="entry name" value="NAD(P)-binding Rossmann-fold domains"/>
    <property type="match status" value="1"/>
</dbReference>
<dbReference type="KEGG" id="nva:G3M78_08050"/>
<keyword evidence="4" id="KW-0812">Transmembrane</keyword>
<dbReference type="AlphaFoldDB" id="A0A7T0C5E6"/>
<dbReference type="InterPro" id="IPR008927">
    <property type="entry name" value="6-PGluconate_DH-like_C_sf"/>
</dbReference>
<keyword evidence="2" id="KW-0520">NAD</keyword>
<dbReference type="Pfam" id="PF03720">
    <property type="entry name" value="UDPG_MGDP_dh_C"/>
    <property type="match status" value="1"/>
</dbReference>
<dbReference type="Gene3D" id="3.40.50.720">
    <property type="entry name" value="NAD(P)-binding Rossmann-like Domain"/>
    <property type="match status" value="2"/>
</dbReference>
<dbReference type="SUPFAM" id="SSF48179">
    <property type="entry name" value="6-phosphogluconate dehydrogenase C-terminal domain-like"/>
    <property type="match status" value="1"/>
</dbReference>
<accession>A0A7T0C5E6</accession>
<evidence type="ECO:0000259" key="5">
    <source>
        <dbReference type="SMART" id="SM00984"/>
    </source>
</evidence>
<dbReference type="Pfam" id="PF00984">
    <property type="entry name" value="UDPG_MGDP_dh"/>
    <property type="match status" value="1"/>
</dbReference>
<organism evidence="6 7">
    <name type="scientific">Candidatus Nitrohelix vancouverensis</name>
    <dbReference type="NCBI Taxonomy" id="2705534"/>
    <lineage>
        <taxon>Bacteria</taxon>
        <taxon>Pseudomonadati</taxon>
        <taxon>Nitrospinota/Tectimicrobiota group</taxon>
        <taxon>Nitrospinota</taxon>
        <taxon>Nitrospinia</taxon>
        <taxon>Nitrospinales</taxon>
        <taxon>Nitrospinaceae</taxon>
        <taxon>Candidatus Nitrohelix</taxon>
    </lineage>
</organism>
<evidence type="ECO:0000256" key="4">
    <source>
        <dbReference type="SAM" id="Phobius"/>
    </source>
</evidence>
<evidence type="ECO:0000256" key="1">
    <source>
        <dbReference type="ARBA" id="ARBA00023002"/>
    </source>
</evidence>
<comment type="similarity">
    <text evidence="3">Belongs to the UDP-glucose/GDP-mannose dehydrogenase family.</text>
</comment>
<dbReference type="InterPro" id="IPR014027">
    <property type="entry name" value="UDP-Glc/GDP-Man_DH_C"/>
</dbReference>
<keyword evidence="4" id="KW-0472">Membrane</keyword>
<evidence type="ECO:0000313" key="7">
    <source>
        <dbReference type="Proteomes" id="UP000594464"/>
    </source>
</evidence>
<dbReference type="PANTHER" id="PTHR43491:SF1">
    <property type="entry name" value="UDP-N-ACETYL-D-MANNOSAMINE DEHYDROGENASE"/>
    <property type="match status" value="1"/>
</dbReference>
<gene>
    <name evidence="6" type="ORF">G3M78_08050</name>
</gene>
<evidence type="ECO:0000256" key="2">
    <source>
        <dbReference type="ARBA" id="ARBA00023027"/>
    </source>
</evidence>
<protein>
    <submittedName>
        <fullName evidence="6">Nucleotide sugar dehydrogenase</fullName>
    </submittedName>
</protein>
<dbReference type="Pfam" id="PF03721">
    <property type="entry name" value="UDPG_MGDP_dh_N"/>
    <property type="match status" value="1"/>
</dbReference>
<dbReference type="GO" id="GO:0000271">
    <property type="term" value="P:polysaccharide biosynthetic process"/>
    <property type="evidence" value="ECO:0007669"/>
    <property type="project" value="InterPro"/>
</dbReference>
<dbReference type="GO" id="GO:0016616">
    <property type="term" value="F:oxidoreductase activity, acting on the CH-OH group of donors, NAD or NADP as acceptor"/>
    <property type="evidence" value="ECO:0007669"/>
    <property type="project" value="InterPro"/>
</dbReference>
<dbReference type="GO" id="GO:0051287">
    <property type="term" value="F:NAD binding"/>
    <property type="evidence" value="ECO:0007669"/>
    <property type="project" value="InterPro"/>
</dbReference>
<dbReference type="SMART" id="SM00984">
    <property type="entry name" value="UDPG_MGDP_dh_C"/>
    <property type="match status" value="1"/>
</dbReference>
<dbReference type="GO" id="GO:0016628">
    <property type="term" value="F:oxidoreductase activity, acting on the CH-CH group of donors, NAD or NADP as acceptor"/>
    <property type="evidence" value="ECO:0007669"/>
    <property type="project" value="InterPro"/>
</dbReference>
<dbReference type="EMBL" id="CP048620">
    <property type="protein sequence ID" value="QPJ66805.1"/>
    <property type="molecule type" value="Genomic_DNA"/>
</dbReference>